<dbReference type="EMBL" id="GL377603">
    <property type="protein sequence ID" value="EFJ20117.1"/>
    <property type="molecule type" value="Genomic_DNA"/>
</dbReference>
<reference evidence="1 2" key="1">
    <citation type="journal article" date="2011" name="Science">
        <title>The Selaginella genome identifies genetic changes associated with the evolution of vascular plants.</title>
        <authorList>
            <person name="Banks J.A."/>
            <person name="Nishiyama T."/>
            <person name="Hasebe M."/>
            <person name="Bowman J.L."/>
            <person name="Gribskov M."/>
            <person name="dePamphilis C."/>
            <person name="Albert V.A."/>
            <person name="Aono N."/>
            <person name="Aoyama T."/>
            <person name="Ambrose B.A."/>
            <person name="Ashton N.W."/>
            <person name="Axtell M.J."/>
            <person name="Barker E."/>
            <person name="Barker M.S."/>
            <person name="Bennetzen J.L."/>
            <person name="Bonawitz N.D."/>
            <person name="Chapple C."/>
            <person name="Cheng C."/>
            <person name="Correa L.G."/>
            <person name="Dacre M."/>
            <person name="DeBarry J."/>
            <person name="Dreyer I."/>
            <person name="Elias M."/>
            <person name="Engstrom E.M."/>
            <person name="Estelle M."/>
            <person name="Feng L."/>
            <person name="Finet C."/>
            <person name="Floyd S.K."/>
            <person name="Frommer W.B."/>
            <person name="Fujita T."/>
            <person name="Gramzow L."/>
            <person name="Gutensohn M."/>
            <person name="Harholt J."/>
            <person name="Hattori M."/>
            <person name="Heyl A."/>
            <person name="Hirai T."/>
            <person name="Hiwatashi Y."/>
            <person name="Ishikawa M."/>
            <person name="Iwata M."/>
            <person name="Karol K.G."/>
            <person name="Koehler B."/>
            <person name="Kolukisaoglu U."/>
            <person name="Kubo M."/>
            <person name="Kurata T."/>
            <person name="Lalonde S."/>
            <person name="Li K."/>
            <person name="Li Y."/>
            <person name="Litt A."/>
            <person name="Lyons E."/>
            <person name="Manning G."/>
            <person name="Maruyama T."/>
            <person name="Michael T.P."/>
            <person name="Mikami K."/>
            <person name="Miyazaki S."/>
            <person name="Morinaga S."/>
            <person name="Murata T."/>
            <person name="Mueller-Roeber B."/>
            <person name="Nelson D.R."/>
            <person name="Obara M."/>
            <person name="Oguri Y."/>
            <person name="Olmstead R.G."/>
            <person name="Onodera N."/>
            <person name="Petersen B.L."/>
            <person name="Pils B."/>
            <person name="Prigge M."/>
            <person name="Rensing S.A."/>
            <person name="Riano-Pachon D.M."/>
            <person name="Roberts A.W."/>
            <person name="Sato Y."/>
            <person name="Scheller H.V."/>
            <person name="Schulz B."/>
            <person name="Schulz C."/>
            <person name="Shakirov E.V."/>
            <person name="Shibagaki N."/>
            <person name="Shinohara N."/>
            <person name="Shippen D.E."/>
            <person name="Soerensen I."/>
            <person name="Sotooka R."/>
            <person name="Sugimoto N."/>
            <person name="Sugita M."/>
            <person name="Sumikawa N."/>
            <person name="Tanurdzic M."/>
            <person name="Theissen G."/>
            <person name="Ulvskov P."/>
            <person name="Wakazuki S."/>
            <person name="Weng J.K."/>
            <person name="Willats W.W."/>
            <person name="Wipf D."/>
            <person name="Wolf P.G."/>
            <person name="Yang L."/>
            <person name="Zimmer A.D."/>
            <person name="Zhu Q."/>
            <person name="Mitros T."/>
            <person name="Hellsten U."/>
            <person name="Loque D."/>
            <person name="Otillar R."/>
            <person name="Salamov A."/>
            <person name="Schmutz J."/>
            <person name="Shapiro H."/>
            <person name="Lindquist E."/>
            <person name="Lucas S."/>
            <person name="Rokhsar D."/>
            <person name="Grigoriev I.V."/>
        </authorList>
    </citation>
    <scope>NUCLEOTIDE SEQUENCE [LARGE SCALE GENOMIC DNA]</scope>
</reference>
<dbReference type="KEGG" id="smo:SELMODRAFT_152766"/>
<dbReference type="PANTHER" id="PTHR31362">
    <property type="entry name" value="GLYCOSYLTRANSFERASE STELLO1-RELATED"/>
    <property type="match status" value="1"/>
</dbReference>
<organism evidence="2">
    <name type="scientific">Selaginella moellendorffii</name>
    <name type="common">Spikemoss</name>
    <dbReference type="NCBI Taxonomy" id="88036"/>
    <lineage>
        <taxon>Eukaryota</taxon>
        <taxon>Viridiplantae</taxon>
        <taxon>Streptophyta</taxon>
        <taxon>Embryophyta</taxon>
        <taxon>Tracheophyta</taxon>
        <taxon>Lycopodiopsida</taxon>
        <taxon>Selaginellales</taxon>
        <taxon>Selaginellaceae</taxon>
        <taxon>Selaginella</taxon>
    </lineage>
</organism>
<dbReference type="Pfam" id="PF03385">
    <property type="entry name" value="STELLO"/>
    <property type="match status" value="1"/>
</dbReference>
<keyword evidence="2" id="KW-1185">Reference proteome</keyword>
<dbReference type="Proteomes" id="UP000001514">
    <property type="component" value="Unassembled WGS sequence"/>
</dbReference>
<dbReference type="OMA" id="FLTEKWI"/>
<gene>
    <name evidence="1" type="ORF">SELMODRAFT_152766</name>
</gene>
<dbReference type="eggNOG" id="ENOG502QTAG">
    <property type="taxonomic scope" value="Eukaryota"/>
</dbReference>
<evidence type="ECO:0000313" key="1">
    <source>
        <dbReference type="EMBL" id="EFJ20117.1"/>
    </source>
</evidence>
<accession>D8S5U0</accession>
<dbReference type="InterPro" id="IPR005049">
    <property type="entry name" value="STL-like"/>
</dbReference>
<evidence type="ECO:0000313" key="2">
    <source>
        <dbReference type="Proteomes" id="UP000001514"/>
    </source>
</evidence>
<dbReference type="HOGENOM" id="CLU_011678_0_0_1"/>
<protein>
    <submittedName>
        <fullName evidence="1">Uncharacterized protein</fullName>
    </submittedName>
</protein>
<dbReference type="Gramene" id="EFJ20117">
    <property type="protein sequence ID" value="EFJ20117"/>
    <property type="gene ID" value="SELMODRAFT_152766"/>
</dbReference>
<dbReference type="PANTHER" id="PTHR31362:SF0">
    <property type="entry name" value="EXOSTOSIN DOMAIN-CONTAINING PROTEIN-RELATED"/>
    <property type="match status" value="1"/>
</dbReference>
<proteinExistence type="predicted"/>
<dbReference type="AlphaFoldDB" id="D8S5U0"/>
<name>D8S5U0_SELML</name>
<dbReference type="InParanoid" id="D8S5U0"/>
<dbReference type="STRING" id="88036.D8S5U0"/>
<sequence length="624" mass="70751">MVKLQGWQVLAIGDTDTPADWLVPGAIFLSTDLQTTFRYRITSLLPYNSYVRKSIGYLFAIQHGAVRIYDADTHSTFLAGGHLGKSFDIELSPRKTLLQYKAKNRTLVNPFIHFGQRSVWPRGLSLTSVPDIAPEFYYDEVSGGNQFIQQGTGNGLPDVDSIFYHTRRLAGEPINIEFDHLAPEVALPRGTMAPVNSLNTLFHEQAFWAMMLPVTVHTAVSDVIRGYWAQRLLWDVGGIVAFYPPSVHRLDTLEGSTFGDEEDLLHDWGQLIDFLKSWHSSKSTFFERVLDLSYEMAKNGFWSGQDLALTVAWLQDLVSVGYKPPKLQPVENTIKGSRQFLPQILKPVYSGVTDAVSVEKEMGHLLKWRSSSANMVLILECDWPRRSNIPVWRMLYGRLFKHVVVISTEADSTLGIDVGGGWQAYSSFPGIFDKYPEAAGFLYLKDHVVFNYWNMQGNNKKLWTMHEVKSSWTVHSFNETGTIWFLKSSIKRTVTKTIYNLPDKLKATYRETMDDTKFIHSSSDFFYIPKRLVDDFKDLASVGVQNKLAHELAMPLFFLAMDRPSQFDSRAFAKVAYVPGGEDPTSHYSIDLNVLYPWTAATEEDLFHIIKALSVGDHLLLAVL</sequence>